<dbReference type="Proteomes" id="UP000299102">
    <property type="component" value="Unassembled WGS sequence"/>
</dbReference>
<dbReference type="AlphaFoldDB" id="A0A4C1ZQ28"/>
<evidence type="ECO:0000313" key="3">
    <source>
        <dbReference type="EMBL" id="GBP90566.1"/>
    </source>
</evidence>
<feature type="compositionally biased region" description="Basic residues" evidence="1">
    <location>
        <begin position="19"/>
        <end position="33"/>
    </location>
</feature>
<evidence type="ECO:0000256" key="2">
    <source>
        <dbReference type="SAM" id="SignalP"/>
    </source>
</evidence>
<feature type="signal peptide" evidence="2">
    <location>
        <begin position="1"/>
        <end position="18"/>
    </location>
</feature>
<evidence type="ECO:0000256" key="1">
    <source>
        <dbReference type="SAM" id="MobiDB-lite"/>
    </source>
</evidence>
<reference evidence="3 4" key="1">
    <citation type="journal article" date="2019" name="Commun. Biol.">
        <title>The bagworm genome reveals a unique fibroin gene that provides high tensile strength.</title>
        <authorList>
            <person name="Kono N."/>
            <person name="Nakamura H."/>
            <person name="Ohtoshi R."/>
            <person name="Tomita M."/>
            <person name="Numata K."/>
            <person name="Arakawa K."/>
        </authorList>
    </citation>
    <scope>NUCLEOTIDE SEQUENCE [LARGE SCALE GENOMIC DNA]</scope>
</reference>
<evidence type="ECO:0000313" key="4">
    <source>
        <dbReference type="Proteomes" id="UP000299102"/>
    </source>
</evidence>
<feature type="chain" id="PRO_5020030561" evidence="2">
    <location>
        <begin position="19"/>
        <end position="68"/>
    </location>
</feature>
<sequence>MAASRALLCLALVAVAAGAHHRRPEHPRPHHDKHGSEFVKGKKCSEQTLRLHLSKHCLEALDNFEGQI</sequence>
<accession>A0A4C1ZQ28</accession>
<comment type="caution">
    <text evidence="3">The sequence shown here is derived from an EMBL/GenBank/DDBJ whole genome shotgun (WGS) entry which is preliminary data.</text>
</comment>
<feature type="region of interest" description="Disordered" evidence="1">
    <location>
        <begin position="19"/>
        <end position="39"/>
    </location>
</feature>
<gene>
    <name evidence="3" type="ORF">EVAR_68254_1</name>
</gene>
<name>A0A4C1ZQ28_EUMVA</name>
<proteinExistence type="predicted"/>
<dbReference type="EMBL" id="BGZK01002092">
    <property type="protein sequence ID" value="GBP90566.1"/>
    <property type="molecule type" value="Genomic_DNA"/>
</dbReference>
<protein>
    <submittedName>
        <fullName evidence="3">Uncharacterized protein</fullName>
    </submittedName>
</protein>
<keyword evidence="4" id="KW-1185">Reference proteome</keyword>
<keyword evidence="2" id="KW-0732">Signal</keyword>
<organism evidence="3 4">
    <name type="scientific">Eumeta variegata</name>
    <name type="common">Bagworm moth</name>
    <name type="synonym">Eumeta japonica</name>
    <dbReference type="NCBI Taxonomy" id="151549"/>
    <lineage>
        <taxon>Eukaryota</taxon>
        <taxon>Metazoa</taxon>
        <taxon>Ecdysozoa</taxon>
        <taxon>Arthropoda</taxon>
        <taxon>Hexapoda</taxon>
        <taxon>Insecta</taxon>
        <taxon>Pterygota</taxon>
        <taxon>Neoptera</taxon>
        <taxon>Endopterygota</taxon>
        <taxon>Lepidoptera</taxon>
        <taxon>Glossata</taxon>
        <taxon>Ditrysia</taxon>
        <taxon>Tineoidea</taxon>
        <taxon>Psychidae</taxon>
        <taxon>Oiketicinae</taxon>
        <taxon>Eumeta</taxon>
    </lineage>
</organism>